<sequence>MVEIEGNPFLSILEKNYPNLHKSIFSNNNKFIILIPNSQTLINSHINLTFIKSHVLVETGVEGSYVNRCGQVVEMVNDSFITSFGFNNFNICNVTHKHKFNNYIQLYWIDSHLLSRTNSEIDYLKCFNDNPETIVKRWSEENEEFGEYYFNKLNEFNNTFVIVPGYETETANTITNIIEKSMLLLNERREYLRVYDSRIYEILLNHSFSHLFNNLFNALSNSYLPLEDVIQSRIMKLRMELNLNLSLLIFNSRRDMNDINIIPIVEKLHQMEKSVEVWSKLRSLCEAVELNKSKSSEESVSYLILAIVVGSLKHIITHATLIHLYIASITNNNNNLNVWTENLQIFSSAISFLLE</sequence>
<comment type="caution">
    <text evidence="1">The sequence shown here is derived from an EMBL/GenBank/DDBJ whole genome shotgun (WGS) entry which is preliminary data.</text>
</comment>
<name>Q4N376_THEPA</name>
<dbReference type="OMA" id="IHLHMYI"/>
<accession>Q4N376</accession>
<gene>
    <name evidence="1" type="ordered locus">TP04_0111</name>
</gene>
<evidence type="ECO:0008006" key="3">
    <source>
        <dbReference type="Google" id="ProtNLM"/>
    </source>
</evidence>
<keyword evidence="2" id="KW-1185">Reference proteome</keyword>
<organism evidence="1 2">
    <name type="scientific">Theileria parva</name>
    <name type="common">East coast fever infection agent</name>
    <dbReference type="NCBI Taxonomy" id="5875"/>
    <lineage>
        <taxon>Eukaryota</taxon>
        <taxon>Sar</taxon>
        <taxon>Alveolata</taxon>
        <taxon>Apicomplexa</taxon>
        <taxon>Aconoidasida</taxon>
        <taxon>Piroplasmida</taxon>
        <taxon>Theileriidae</taxon>
        <taxon>Theileria</taxon>
    </lineage>
</organism>
<dbReference type="EMBL" id="AAGK01000004">
    <property type="protein sequence ID" value="EAN31463.1"/>
    <property type="molecule type" value="Genomic_DNA"/>
</dbReference>
<dbReference type="InParanoid" id="Q4N376"/>
<dbReference type="AlphaFoldDB" id="Q4N376"/>
<dbReference type="KEGG" id="tpv:TP04_0111"/>
<protein>
    <recommendedName>
        <fullName evidence="3">VPS9 domain-containing protein</fullName>
    </recommendedName>
</protein>
<dbReference type="RefSeq" id="XP_763746.1">
    <property type="nucleotide sequence ID" value="XM_758653.1"/>
</dbReference>
<dbReference type="eggNOG" id="ENOG502QX3K">
    <property type="taxonomic scope" value="Eukaryota"/>
</dbReference>
<evidence type="ECO:0000313" key="1">
    <source>
        <dbReference type="EMBL" id="EAN31463.1"/>
    </source>
</evidence>
<proteinExistence type="predicted"/>
<dbReference type="GeneID" id="3500818"/>
<evidence type="ECO:0000313" key="2">
    <source>
        <dbReference type="Proteomes" id="UP000001949"/>
    </source>
</evidence>
<reference evidence="1 2" key="1">
    <citation type="journal article" date="2005" name="Science">
        <title>Genome sequence of Theileria parva, a bovine pathogen that transforms lymphocytes.</title>
        <authorList>
            <person name="Gardner M.J."/>
            <person name="Bishop R."/>
            <person name="Shah T."/>
            <person name="de Villiers E.P."/>
            <person name="Carlton J.M."/>
            <person name="Hall N."/>
            <person name="Ren Q."/>
            <person name="Paulsen I.T."/>
            <person name="Pain A."/>
            <person name="Berriman M."/>
            <person name="Wilson R.J.M."/>
            <person name="Sato S."/>
            <person name="Ralph S.A."/>
            <person name="Mann D.J."/>
            <person name="Xiong Z."/>
            <person name="Shallom S.J."/>
            <person name="Weidman J."/>
            <person name="Jiang L."/>
            <person name="Lynn J."/>
            <person name="Weaver B."/>
            <person name="Shoaibi A."/>
            <person name="Domingo A.R."/>
            <person name="Wasawo D."/>
            <person name="Crabtree J."/>
            <person name="Wortman J.R."/>
            <person name="Haas B."/>
            <person name="Angiuoli S.V."/>
            <person name="Creasy T.H."/>
            <person name="Lu C."/>
            <person name="Suh B."/>
            <person name="Silva J.C."/>
            <person name="Utterback T.R."/>
            <person name="Feldblyum T.V."/>
            <person name="Pertea M."/>
            <person name="Allen J."/>
            <person name="Nierman W.C."/>
            <person name="Taracha E.L.N."/>
            <person name="Salzberg S.L."/>
            <person name="White O.R."/>
            <person name="Fitzhugh H.A."/>
            <person name="Morzaria S."/>
            <person name="Venter J.C."/>
            <person name="Fraser C.M."/>
            <person name="Nene V."/>
        </authorList>
    </citation>
    <scope>NUCLEOTIDE SEQUENCE [LARGE SCALE GENOMIC DNA]</scope>
    <source>
        <strain evidence="1 2">Muguga</strain>
    </source>
</reference>
<dbReference type="Proteomes" id="UP000001949">
    <property type="component" value="Unassembled WGS sequence"/>
</dbReference>
<dbReference type="VEuPathDB" id="PiroplasmaDB:TpMuguga_04g00111"/>